<dbReference type="PANTHER" id="PTHR35369:SF2">
    <property type="entry name" value="BLR3025 PROTEIN"/>
    <property type="match status" value="1"/>
</dbReference>
<keyword evidence="4" id="KW-1185">Reference proteome</keyword>
<dbReference type="PROSITE" id="PS50173">
    <property type="entry name" value="UMUC"/>
    <property type="match status" value="1"/>
</dbReference>
<dbReference type="Gene3D" id="1.10.150.20">
    <property type="entry name" value="5' to 3' exonuclease, C-terminal subdomain"/>
    <property type="match status" value="1"/>
</dbReference>
<gene>
    <name evidence="3" type="ORF">CDOO_03265</name>
</gene>
<dbReference type="Pfam" id="PF00817">
    <property type="entry name" value="IMS"/>
    <property type="match status" value="1"/>
</dbReference>
<dbReference type="RefSeq" id="WP_018021205.1">
    <property type="nucleotide sequence ID" value="NZ_AQUX01000002.1"/>
</dbReference>
<proteinExistence type="predicted"/>
<sequence length="505" mass="54280">MEVAALWFPDWPVQAARLEDEITGPLAVAAHHRIRVCSADARPLGVRRGMKVRQAQALCPSLTVVDDDPERDARVFAPVADGLDDVASSIEILRPGLVIVDAGAARRFHGERATEMLIDAAARRGIDVFTGVAGEIATAVIAARRGAVVTDSREFLADQPVRVLTAEEALGCDPDVVATLAQLGVATLGDLADLPSAAVASRFGVAGQRCHRIARAEPDRRVAPELPVADLTVAIAPEDPIERVDEAAFLARALAAQLHERLGRAALACQRLRVRVELGDGTVLERVWRTREALTEAATADRVRWQLDGWLTAGGAGAIHRLELTPLEAGPPEATQLWGAAASGQRARRVIERVQSSLGIDAVVQPRAVGGRGVAERIELVPYGEIREPARQASWPGRLPAPLPARLGGGPAHPSARIRLITAEAADVYVTAEALLSAAPYALGWGKDRFVVVGWAGPWPVGGRWWAGENHLARLQVVGMDAEDRARAWLLLWVRRQWRVEATYA</sequence>
<dbReference type="eggNOG" id="COG0389">
    <property type="taxonomic scope" value="Bacteria"/>
</dbReference>
<dbReference type="Gene3D" id="3.40.1170.60">
    <property type="match status" value="1"/>
</dbReference>
<evidence type="ECO:0000313" key="4">
    <source>
        <dbReference type="Proteomes" id="UP000029914"/>
    </source>
</evidence>
<dbReference type="EMBL" id="CP006764">
    <property type="protein sequence ID" value="AIT60372.1"/>
    <property type="molecule type" value="Genomic_DNA"/>
</dbReference>
<reference evidence="3 4" key="1">
    <citation type="submission" date="2013-09" db="EMBL/GenBank/DDBJ databases">
        <title>Complete genome sequence of Corynebacterium doosanense CAU 212(T) (=DSM 45436(T)), isolated from activated sludge.</title>
        <authorList>
            <person name="Schaffert L."/>
            <person name="Albersmeier A."/>
            <person name="Kalinowski J."/>
            <person name="Ruckert C."/>
        </authorList>
    </citation>
    <scope>NUCLEOTIDE SEQUENCE [LARGE SCALE GENOMIC DNA]</scope>
    <source>
        <strain evidence="3 4">CAU 212</strain>
    </source>
</reference>
<dbReference type="STRING" id="558173.CDOO_03265"/>
<keyword evidence="1" id="KW-0227">DNA damage</keyword>
<dbReference type="KEGG" id="cdo:CDOO_03265"/>
<dbReference type="OrthoDB" id="5244088at2"/>
<name>A0A097IE21_9CORY</name>
<dbReference type="HOGENOM" id="CLU_026357_0_0_11"/>
<dbReference type="GO" id="GO:0006281">
    <property type="term" value="P:DNA repair"/>
    <property type="evidence" value="ECO:0007669"/>
    <property type="project" value="InterPro"/>
</dbReference>
<dbReference type="AlphaFoldDB" id="A0A097IE21"/>
<dbReference type="InterPro" id="IPR050356">
    <property type="entry name" value="SulA_CellDiv_inhibitor"/>
</dbReference>
<dbReference type="SUPFAM" id="SSF56672">
    <property type="entry name" value="DNA/RNA polymerases"/>
    <property type="match status" value="1"/>
</dbReference>
<dbReference type="PANTHER" id="PTHR35369">
    <property type="entry name" value="BLR3025 PROTEIN-RELATED"/>
    <property type="match status" value="1"/>
</dbReference>
<accession>A0A097IE21</accession>
<protein>
    <submittedName>
        <fullName evidence="3">DNA polymerase</fullName>
    </submittedName>
</protein>
<evidence type="ECO:0000313" key="3">
    <source>
        <dbReference type="EMBL" id="AIT60372.1"/>
    </source>
</evidence>
<dbReference type="CDD" id="cd03468">
    <property type="entry name" value="PolY_like"/>
    <property type="match status" value="1"/>
</dbReference>
<dbReference type="InterPro" id="IPR001126">
    <property type="entry name" value="UmuC"/>
</dbReference>
<dbReference type="Proteomes" id="UP000029914">
    <property type="component" value="Chromosome"/>
</dbReference>
<organism evidence="3 4">
    <name type="scientific">Corynebacterium doosanense CAU 212 = DSM 45436</name>
    <dbReference type="NCBI Taxonomy" id="558173"/>
    <lineage>
        <taxon>Bacteria</taxon>
        <taxon>Bacillati</taxon>
        <taxon>Actinomycetota</taxon>
        <taxon>Actinomycetes</taxon>
        <taxon>Mycobacteriales</taxon>
        <taxon>Corynebacteriaceae</taxon>
        <taxon>Corynebacterium</taxon>
    </lineage>
</organism>
<dbReference type="InterPro" id="IPR043502">
    <property type="entry name" value="DNA/RNA_pol_sf"/>
</dbReference>
<evidence type="ECO:0000256" key="1">
    <source>
        <dbReference type="ARBA" id="ARBA00022763"/>
    </source>
</evidence>
<evidence type="ECO:0000259" key="2">
    <source>
        <dbReference type="PROSITE" id="PS50173"/>
    </source>
</evidence>
<feature type="domain" description="UmuC" evidence="2">
    <location>
        <begin position="17"/>
        <end position="93"/>
    </location>
</feature>